<proteinExistence type="predicted"/>
<gene>
    <name evidence="1" type="ORF">LEP1GSC115_0026</name>
</gene>
<evidence type="ECO:0000313" key="1">
    <source>
        <dbReference type="EMBL" id="EMY26652.1"/>
    </source>
</evidence>
<organism evidence="1 2">
    <name type="scientific">Leptospira interrogans serovar Australis str. 200703203</name>
    <dbReference type="NCBI Taxonomy" id="1085541"/>
    <lineage>
        <taxon>Bacteria</taxon>
        <taxon>Pseudomonadati</taxon>
        <taxon>Spirochaetota</taxon>
        <taxon>Spirochaetia</taxon>
        <taxon>Leptospirales</taxon>
        <taxon>Leptospiraceae</taxon>
        <taxon>Leptospira</taxon>
    </lineage>
</organism>
<dbReference type="BioCyc" id="LINT1085541:G11IQ-5733-MONOMER"/>
<comment type="caution">
    <text evidence="1">The sequence shown here is derived from an EMBL/GenBank/DDBJ whole genome shotgun (WGS) entry which is preliminary data.</text>
</comment>
<dbReference type="AlphaFoldDB" id="N1UP47"/>
<accession>N1UP47</accession>
<dbReference type="EMBL" id="AHNY02000079">
    <property type="protein sequence ID" value="EMY26652.1"/>
    <property type="molecule type" value="Genomic_DNA"/>
</dbReference>
<reference evidence="1 2" key="1">
    <citation type="submission" date="2013-02" db="EMBL/GenBank/DDBJ databases">
        <authorList>
            <person name="Harkins D.M."/>
            <person name="Durkin A.S."/>
            <person name="Brinkac L.M."/>
            <person name="Haft D.H."/>
            <person name="Selengut J.D."/>
            <person name="Sanka R."/>
            <person name="DePew J."/>
            <person name="Purushe J."/>
            <person name="Picardeau M."/>
            <person name="Werts C."/>
            <person name="Goarant C."/>
            <person name="Vinetz J.M."/>
            <person name="Sutton G.G."/>
            <person name="Nierman W.C."/>
            <person name="Fouts D.E."/>
        </authorList>
    </citation>
    <scope>NUCLEOTIDE SEQUENCE [LARGE SCALE GENOMIC DNA]</scope>
    <source>
        <strain evidence="1 2">200703203</strain>
    </source>
</reference>
<evidence type="ECO:0000313" key="2">
    <source>
        <dbReference type="Proteomes" id="UP000012220"/>
    </source>
</evidence>
<sequence length="40" mass="4549">MKTNTLLHLKTILSLLDEEIRGKVREESEILNPVKTCDPA</sequence>
<dbReference type="Proteomes" id="UP000012220">
    <property type="component" value="Unassembled WGS sequence"/>
</dbReference>
<protein>
    <submittedName>
        <fullName evidence="1">Uncharacterized protein</fullName>
    </submittedName>
</protein>
<name>N1UP47_LEPIR</name>